<dbReference type="EMBL" id="JABSTR010000011">
    <property type="protein sequence ID" value="KAH9381557.1"/>
    <property type="molecule type" value="Genomic_DNA"/>
</dbReference>
<dbReference type="GO" id="GO:0008146">
    <property type="term" value="F:sulfotransferase activity"/>
    <property type="evidence" value="ECO:0007669"/>
    <property type="project" value="InterPro"/>
</dbReference>
<dbReference type="PANTHER" id="PTHR11783">
    <property type="entry name" value="SULFOTRANSFERASE SULT"/>
    <property type="match status" value="1"/>
</dbReference>
<dbReference type="InterPro" id="IPR027417">
    <property type="entry name" value="P-loop_NTPase"/>
</dbReference>
<proteinExistence type="inferred from homology"/>
<evidence type="ECO:0000259" key="3">
    <source>
        <dbReference type="Pfam" id="PF00685"/>
    </source>
</evidence>
<comment type="caution">
    <text evidence="4">The sequence shown here is derived from an EMBL/GenBank/DDBJ whole genome shotgun (WGS) entry which is preliminary data.</text>
</comment>
<organism evidence="4 5">
    <name type="scientific">Haemaphysalis longicornis</name>
    <name type="common">Bush tick</name>
    <dbReference type="NCBI Taxonomy" id="44386"/>
    <lineage>
        <taxon>Eukaryota</taxon>
        <taxon>Metazoa</taxon>
        <taxon>Ecdysozoa</taxon>
        <taxon>Arthropoda</taxon>
        <taxon>Chelicerata</taxon>
        <taxon>Arachnida</taxon>
        <taxon>Acari</taxon>
        <taxon>Parasitiformes</taxon>
        <taxon>Ixodida</taxon>
        <taxon>Ixodoidea</taxon>
        <taxon>Ixodidae</taxon>
        <taxon>Haemaphysalinae</taxon>
        <taxon>Haemaphysalis</taxon>
    </lineage>
</organism>
<accession>A0A9J6H1P5</accession>
<dbReference type="Gene3D" id="3.40.50.300">
    <property type="entry name" value="P-loop containing nucleotide triphosphate hydrolases"/>
    <property type="match status" value="2"/>
</dbReference>
<dbReference type="AlphaFoldDB" id="A0A9J6H1P5"/>
<keyword evidence="5" id="KW-1185">Reference proteome</keyword>
<evidence type="ECO:0000313" key="4">
    <source>
        <dbReference type="EMBL" id="KAH9381557.1"/>
    </source>
</evidence>
<reference evidence="4 5" key="1">
    <citation type="journal article" date="2020" name="Cell">
        <title>Large-Scale Comparative Analyses of Tick Genomes Elucidate Their Genetic Diversity and Vector Capacities.</title>
        <authorList>
            <consortium name="Tick Genome and Microbiome Consortium (TIGMIC)"/>
            <person name="Jia N."/>
            <person name="Wang J."/>
            <person name="Shi W."/>
            <person name="Du L."/>
            <person name="Sun Y."/>
            <person name="Zhan W."/>
            <person name="Jiang J.F."/>
            <person name="Wang Q."/>
            <person name="Zhang B."/>
            <person name="Ji P."/>
            <person name="Bell-Sakyi L."/>
            <person name="Cui X.M."/>
            <person name="Yuan T.T."/>
            <person name="Jiang B.G."/>
            <person name="Yang W.F."/>
            <person name="Lam T.T."/>
            <person name="Chang Q.C."/>
            <person name="Ding S.J."/>
            <person name="Wang X.J."/>
            <person name="Zhu J.G."/>
            <person name="Ruan X.D."/>
            <person name="Zhao L."/>
            <person name="Wei J.T."/>
            <person name="Ye R.Z."/>
            <person name="Que T.C."/>
            <person name="Du C.H."/>
            <person name="Zhou Y.H."/>
            <person name="Cheng J.X."/>
            <person name="Dai P.F."/>
            <person name="Guo W.B."/>
            <person name="Han X.H."/>
            <person name="Huang E.J."/>
            <person name="Li L.F."/>
            <person name="Wei W."/>
            <person name="Gao Y.C."/>
            <person name="Liu J.Z."/>
            <person name="Shao H.Z."/>
            <person name="Wang X."/>
            <person name="Wang C.C."/>
            <person name="Yang T.C."/>
            <person name="Huo Q.B."/>
            <person name="Li W."/>
            <person name="Chen H.Y."/>
            <person name="Chen S.E."/>
            <person name="Zhou L.G."/>
            <person name="Ni X.B."/>
            <person name="Tian J.H."/>
            <person name="Sheng Y."/>
            <person name="Liu T."/>
            <person name="Pan Y.S."/>
            <person name="Xia L.Y."/>
            <person name="Li J."/>
            <person name="Zhao F."/>
            <person name="Cao W.C."/>
        </authorList>
    </citation>
    <scope>NUCLEOTIDE SEQUENCE [LARGE SCALE GENOMIC DNA]</scope>
    <source>
        <strain evidence="4">HaeL-2018</strain>
    </source>
</reference>
<dbReference type="InterPro" id="IPR000863">
    <property type="entry name" value="Sulfotransferase_dom"/>
</dbReference>
<dbReference type="VEuPathDB" id="VectorBase:HLOH_051693"/>
<dbReference type="Pfam" id="PF00685">
    <property type="entry name" value="Sulfotransfer_1"/>
    <property type="match status" value="1"/>
</dbReference>
<feature type="domain" description="Sulfotransferase" evidence="3">
    <location>
        <begin position="51"/>
        <end position="120"/>
    </location>
</feature>
<keyword evidence="2" id="KW-0808">Transferase</keyword>
<gene>
    <name evidence="4" type="ORF">HPB48_005468</name>
</gene>
<evidence type="ECO:0000313" key="5">
    <source>
        <dbReference type="Proteomes" id="UP000821853"/>
    </source>
</evidence>
<comment type="similarity">
    <text evidence="1">Belongs to the sulfotransferase 1 family.</text>
</comment>
<dbReference type="OrthoDB" id="205623at2759"/>
<protein>
    <recommendedName>
        <fullName evidence="3">Sulfotransferase domain-containing protein</fullName>
    </recommendedName>
</protein>
<evidence type="ECO:0000256" key="1">
    <source>
        <dbReference type="ARBA" id="ARBA00005771"/>
    </source>
</evidence>
<dbReference type="SUPFAM" id="SSF52540">
    <property type="entry name" value="P-loop containing nucleoside triphosphate hydrolases"/>
    <property type="match status" value="1"/>
</dbReference>
<dbReference type="Proteomes" id="UP000821853">
    <property type="component" value="Chromosome 9"/>
</dbReference>
<evidence type="ECO:0000256" key="2">
    <source>
        <dbReference type="ARBA" id="ARBA00022679"/>
    </source>
</evidence>
<sequence>MLTHSSNLPAGAAEVRRPTNRRSFAVLQGVPLPAFFLPECIDSASKYKPTKDDLYIVTYVKCGTTWTQHVVYLIQTGGVPPPSAEEFYRASPYIEVFGAECVEWMKKPGALKTHLPCNLWLASWGPEYEANLLKDDRKGLRDVVKYSSVEEMKKYTNDMIQEFFAIGCEFRGDEFKGLQHFHHGVHAAGQDAPGKINYVRKGVIGDWKNHFSPEQLRRLNEKFKRDTEGSDIANILALIWVFSTEMNQRHFQLIV</sequence>
<name>A0A9J6H1P5_HAELO</name>